<name>A0ABD2CNJ7_VESMC</name>
<feature type="compositionally biased region" description="Acidic residues" evidence="1">
    <location>
        <begin position="92"/>
        <end position="135"/>
    </location>
</feature>
<proteinExistence type="predicted"/>
<comment type="caution">
    <text evidence="2">The sequence shown here is derived from an EMBL/GenBank/DDBJ whole genome shotgun (WGS) entry which is preliminary data.</text>
</comment>
<dbReference type="AlphaFoldDB" id="A0ABD2CNJ7"/>
<organism evidence="2 3">
    <name type="scientific">Vespula maculifrons</name>
    <name type="common">Eastern yellow jacket</name>
    <name type="synonym">Wasp</name>
    <dbReference type="NCBI Taxonomy" id="7453"/>
    <lineage>
        <taxon>Eukaryota</taxon>
        <taxon>Metazoa</taxon>
        <taxon>Ecdysozoa</taxon>
        <taxon>Arthropoda</taxon>
        <taxon>Hexapoda</taxon>
        <taxon>Insecta</taxon>
        <taxon>Pterygota</taxon>
        <taxon>Neoptera</taxon>
        <taxon>Endopterygota</taxon>
        <taxon>Hymenoptera</taxon>
        <taxon>Apocrita</taxon>
        <taxon>Aculeata</taxon>
        <taxon>Vespoidea</taxon>
        <taxon>Vespidae</taxon>
        <taxon>Vespinae</taxon>
        <taxon>Vespula</taxon>
    </lineage>
</organism>
<keyword evidence="3" id="KW-1185">Reference proteome</keyword>
<feature type="compositionally biased region" description="Basic and acidic residues" evidence="1">
    <location>
        <begin position="56"/>
        <end position="91"/>
    </location>
</feature>
<accession>A0ABD2CNJ7</accession>
<dbReference type="Proteomes" id="UP001607303">
    <property type="component" value="Unassembled WGS sequence"/>
</dbReference>
<feature type="region of interest" description="Disordered" evidence="1">
    <location>
        <begin position="54"/>
        <end position="171"/>
    </location>
</feature>
<sequence>MSNGVRGIARKVDGAKRSRLEGLFPSSRKSMFALDVSVDVRRYNRFYRTGRKFSLHKGERGKRDPEENRREKRGTIEEDIGIRSVKDRVDDRNDDEDDDQDDDDDDDNDNDDDDDDDDDDDHNDDDGNDDDDDDNDRNGRGDVGNDGNDEDGDLGQISGHFIASFSRNRFP</sequence>
<gene>
    <name evidence="2" type="ORF">V1477_005017</name>
</gene>
<evidence type="ECO:0000256" key="1">
    <source>
        <dbReference type="SAM" id="MobiDB-lite"/>
    </source>
</evidence>
<reference evidence="2 3" key="1">
    <citation type="journal article" date="2024" name="Ann. Entomol. Soc. Am.">
        <title>Genomic analyses of the southern and eastern yellowjacket wasps (Hymenoptera: Vespidae) reveal evolutionary signatures of social life.</title>
        <authorList>
            <person name="Catto M.A."/>
            <person name="Caine P.B."/>
            <person name="Orr S.E."/>
            <person name="Hunt B.G."/>
            <person name="Goodisman M.A.D."/>
        </authorList>
    </citation>
    <scope>NUCLEOTIDE SEQUENCE [LARGE SCALE GENOMIC DNA]</scope>
    <source>
        <strain evidence="2">232</strain>
        <tissue evidence="2">Head and thorax</tissue>
    </source>
</reference>
<evidence type="ECO:0000313" key="3">
    <source>
        <dbReference type="Proteomes" id="UP001607303"/>
    </source>
</evidence>
<dbReference type="EMBL" id="JAYRBN010000037">
    <property type="protein sequence ID" value="KAL2746647.1"/>
    <property type="molecule type" value="Genomic_DNA"/>
</dbReference>
<protein>
    <submittedName>
        <fullName evidence="2">Uncharacterized protein</fullName>
    </submittedName>
</protein>
<evidence type="ECO:0000313" key="2">
    <source>
        <dbReference type="EMBL" id="KAL2746647.1"/>
    </source>
</evidence>